<keyword evidence="3" id="KW-1185">Reference proteome</keyword>
<reference evidence="2 3" key="1">
    <citation type="submission" date="2019-04" db="EMBL/GenBank/DDBJ databases">
        <title>Fungal friends and foes A comparative genomics study of 23 Aspergillus species from section Flavi.</title>
        <authorList>
            <consortium name="DOE Joint Genome Institute"/>
            <person name="Kjaerbolling I."/>
            <person name="Vesth T.C."/>
            <person name="Frisvad J.C."/>
            <person name="Nybo J.L."/>
            <person name="Theobald S."/>
            <person name="Kildgaard S."/>
            <person name="Petersen T.I."/>
            <person name="Kuo A."/>
            <person name="Sato A."/>
            <person name="Lyhne E.K."/>
            <person name="Kogle M.E."/>
            <person name="Wiebenga A."/>
            <person name="Kun R.S."/>
            <person name="Lubbers R.J."/>
            <person name="Makela M.R."/>
            <person name="Barry K."/>
            <person name="Chovatia M."/>
            <person name="Clum A."/>
            <person name="Daum C."/>
            <person name="Haridas S."/>
            <person name="He G."/>
            <person name="LaButti K."/>
            <person name="Lipzen A."/>
            <person name="Mondo S."/>
            <person name="Pangilinan J."/>
            <person name="Riley R."/>
            <person name="Salamov A."/>
            <person name="Simmons B.A."/>
            <person name="Magnuson J.K."/>
            <person name="Henrissat B."/>
            <person name="Mortensen U.H."/>
            <person name="Larsen T.O."/>
            <person name="De vries R.P."/>
            <person name="Grigoriev I.V."/>
            <person name="Machida M."/>
            <person name="Baker S.E."/>
            <person name="Andersen M.R."/>
        </authorList>
    </citation>
    <scope>NUCLEOTIDE SEQUENCE [LARGE SCALE GENOMIC DNA]</scope>
    <source>
        <strain evidence="2 3">CBS 126849</strain>
    </source>
</reference>
<sequence length="115" mass="12727">MDQAPEKTLERIEDDWVMVNGTSQDFNVATSSGINAPSAKNEQHIVNRNMGTSRGEEKPHRTESERGGGIYCTERRGGHISYHTVHGANLVQGKLLNGNADYDSFCKFFGLKKDA</sequence>
<evidence type="ECO:0000256" key="1">
    <source>
        <dbReference type="SAM" id="MobiDB-lite"/>
    </source>
</evidence>
<evidence type="ECO:0000313" key="3">
    <source>
        <dbReference type="Proteomes" id="UP000326799"/>
    </source>
</evidence>
<name>A0A5N6E9N3_9EURO</name>
<protein>
    <submittedName>
        <fullName evidence="2">Uncharacterized protein</fullName>
    </submittedName>
</protein>
<evidence type="ECO:0000313" key="2">
    <source>
        <dbReference type="EMBL" id="KAB8213775.1"/>
    </source>
</evidence>
<organism evidence="2 3">
    <name type="scientific">Aspergillus novoparasiticus</name>
    <dbReference type="NCBI Taxonomy" id="986946"/>
    <lineage>
        <taxon>Eukaryota</taxon>
        <taxon>Fungi</taxon>
        <taxon>Dikarya</taxon>
        <taxon>Ascomycota</taxon>
        <taxon>Pezizomycotina</taxon>
        <taxon>Eurotiomycetes</taxon>
        <taxon>Eurotiomycetidae</taxon>
        <taxon>Eurotiales</taxon>
        <taxon>Aspergillaceae</taxon>
        <taxon>Aspergillus</taxon>
        <taxon>Aspergillus subgen. Circumdati</taxon>
    </lineage>
</organism>
<gene>
    <name evidence="2" type="ORF">BDV33DRAFT_184008</name>
</gene>
<proteinExistence type="predicted"/>
<feature type="region of interest" description="Disordered" evidence="1">
    <location>
        <begin position="32"/>
        <end position="70"/>
    </location>
</feature>
<dbReference type="Proteomes" id="UP000326799">
    <property type="component" value="Unassembled WGS sequence"/>
</dbReference>
<feature type="compositionally biased region" description="Polar residues" evidence="1">
    <location>
        <begin position="32"/>
        <end position="52"/>
    </location>
</feature>
<dbReference type="AlphaFoldDB" id="A0A5N6E9N3"/>
<dbReference type="EMBL" id="ML733574">
    <property type="protein sequence ID" value="KAB8213775.1"/>
    <property type="molecule type" value="Genomic_DNA"/>
</dbReference>
<accession>A0A5N6E9N3</accession>
<feature type="compositionally biased region" description="Basic and acidic residues" evidence="1">
    <location>
        <begin position="54"/>
        <end position="66"/>
    </location>
</feature>